<evidence type="ECO:0000313" key="4">
    <source>
        <dbReference type="EMBL" id="KAB4443037.1"/>
    </source>
</evidence>
<dbReference type="Proteomes" id="UP000460317">
    <property type="component" value="Unassembled WGS sequence"/>
</dbReference>
<dbReference type="EMBL" id="WCSB01000287">
    <property type="protein sequence ID" value="KAB4443037.1"/>
    <property type="molecule type" value="Genomic_DNA"/>
</dbReference>
<feature type="non-terminal residue" evidence="4">
    <location>
        <position position="1"/>
    </location>
</feature>
<dbReference type="GO" id="GO:0008422">
    <property type="term" value="F:beta-glucosidase activity"/>
    <property type="evidence" value="ECO:0007669"/>
    <property type="project" value="UniProtKB-ARBA"/>
</dbReference>
<proteinExistence type="inferred from homology"/>
<dbReference type="InterPro" id="IPR026891">
    <property type="entry name" value="Fn3-like"/>
</dbReference>
<comment type="caution">
    <text evidence="4">The sequence shown here is derived from an EMBL/GenBank/DDBJ whole genome shotgun (WGS) entry which is preliminary data.</text>
</comment>
<dbReference type="InterPro" id="IPR050288">
    <property type="entry name" value="Cellulose_deg_GH3"/>
</dbReference>
<feature type="domain" description="Fibronectin type III-like" evidence="3">
    <location>
        <begin position="190"/>
        <end position="259"/>
    </location>
</feature>
<dbReference type="GO" id="GO:0005975">
    <property type="term" value="P:carbohydrate metabolic process"/>
    <property type="evidence" value="ECO:0007669"/>
    <property type="project" value="InterPro"/>
</dbReference>
<sequence>KNTVAKVKDADVVIFAGGISPSLEGEEMGVNLPGFRKGDRTDIELPAVQRELIKALCDAGKKVIFVNFSGSPIAMEPETKYCQAILQAWYPGQSGGKAAAEVLFGDYNPAGRLPVTFYRNITQLPDFEDYNMTGRTYRYFKGDPLFPFGYGLSYTTFNYGNIKLEQTIKVGETAKIIVPVTNTGNRDGEEVVQVYLKKQEDAEGPVKTLRAFKRVQIPAGKTVNVELELTPKQLEWWDAQTNTMRTIAGNFDIMVGGNSKDAELQVKTLTLQ</sequence>
<dbReference type="PANTHER" id="PTHR42715">
    <property type="entry name" value="BETA-GLUCOSIDASE"/>
    <property type="match status" value="1"/>
</dbReference>
<dbReference type="SUPFAM" id="SSF52279">
    <property type="entry name" value="Beta-D-glucan exohydrolase, C-terminal domain"/>
    <property type="match status" value="1"/>
</dbReference>
<organism evidence="4 5">
    <name type="scientific">Bacteroides thetaiotaomicron</name>
    <dbReference type="NCBI Taxonomy" id="818"/>
    <lineage>
        <taxon>Bacteria</taxon>
        <taxon>Pseudomonadati</taxon>
        <taxon>Bacteroidota</taxon>
        <taxon>Bacteroidia</taxon>
        <taxon>Bacteroidales</taxon>
        <taxon>Bacteroidaceae</taxon>
        <taxon>Bacteroides</taxon>
    </lineage>
</organism>
<evidence type="ECO:0000313" key="5">
    <source>
        <dbReference type="Proteomes" id="UP000460317"/>
    </source>
</evidence>
<reference evidence="4 5" key="1">
    <citation type="journal article" date="2019" name="Nat. Med.">
        <title>A library of human gut bacterial isolates paired with longitudinal multiomics data enables mechanistic microbiome research.</title>
        <authorList>
            <person name="Poyet M."/>
            <person name="Groussin M."/>
            <person name="Gibbons S.M."/>
            <person name="Avila-Pacheco J."/>
            <person name="Jiang X."/>
            <person name="Kearney S.M."/>
            <person name="Perrotta A.R."/>
            <person name="Berdy B."/>
            <person name="Zhao S."/>
            <person name="Lieberman T.D."/>
            <person name="Swanson P.K."/>
            <person name="Smith M."/>
            <person name="Roesemann S."/>
            <person name="Alexander J.E."/>
            <person name="Rich S.A."/>
            <person name="Livny J."/>
            <person name="Vlamakis H."/>
            <person name="Clish C."/>
            <person name="Bullock K."/>
            <person name="Deik A."/>
            <person name="Scott J."/>
            <person name="Pierce K.A."/>
            <person name="Xavier R.J."/>
            <person name="Alm E.J."/>
        </authorList>
    </citation>
    <scope>NUCLEOTIDE SEQUENCE [LARGE SCALE GENOMIC DNA]</scope>
    <source>
        <strain evidence="4 5">BIOML-A165</strain>
    </source>
</reference>
<dbReference type="InterPro" id="IPR036881">
    <property type="entry name" value="Glyco_hydro_3_C_sf"/>
</dbReference>
<dbReference type="Gene3D" id="2.60.40.10">
    <property type="entry name" value="Immunoglobulins"/>
    <property type="match status" value="1"/>
</dbReference>
<accession>A0A7J5JA03</accession>
<dbReference type="Pfam" id="PF01915">
    <property type="entry name" value="Glyco_hydro_3_C"/>
    <property type="match status" value="1"/>
</dbReference>
<keyword evidence="2 4" id="KW-0378">Hydrolase</keyword>
<gene>
    <name evidence="4" type="ORF">GAN93_27300</name>
</gene>
<protein>
    <submittedName>
        <fullName evidence="4">Glycoside hydrolase family 3 protein</fullName>
    </submittedName>
</protein>
<dbReference type="Pfam" id="PF14310">
    <property type="entry name" value="Fn3-like"/>
    <property type="match status" value="1"/>
</dbReference>
<comment type="similarity">
    <text evidence="1">Belongs to the glycosyl hydrolase 3 family.</text>
</comment>
<dbReference type="InterPro" id="IPR002772">
    <property type="entry name" value="Glyco_hydro_3_C"/>
</dbReference>
<dbReference type="PANTHER" id="PTHR42715:SF10">
    <property type="entry name" value="BETA-GLUCOSIDASE"/>
    <property type="match status" value="1"/>
</dbReference>
<evidence type="ECO:0000259" key="3">
    <source>
        <dbReference type="SMART" id="SM01217"/>
    </source>
</evidence>
<name>A0A7J5JA03_BACT4</name>
<dbReference type="FunFam" id="2.60.40.10:FF:000495">
    <property type="entry name" value="Periplasmic beta-glucosidase"/>
    <property type="match status" value="1"/>
</dbReference>
<dbReference type="InterPro" id="IPR013783">
    <property type="entry name" value="Ig-like_fold"/>
</dbReference>
<dbReference type="SMART" id="SM01217">
    <property type="entry name" value="Fn3_like"/>
    <property type="match status" value="1"/>
</dbReference>
<evidence type="ECO:0000256" key="1">
    <source>
        <dbReference type="ARBA" id="ARBA00005336"/>
    </source>
</evidence>
<dbReference type="AlphaFoldDB" id="A0A7J5JA03"/>
<dbReference type="Gene3D" id="3.40.50.1700">
    <property type="entry name" value="Glycoside hydrolase family 3 C-terminal domain"/>
    <property type="match status" value="1"/>
</dbReference>
<evidence type="ECO:0000256" key="2">
    <source>
        <dbReference type="ARBA" id="ARBA00022801"/>
    </source>
</evidence>